<proteinExistence type="predicted"/>
<evidence type="ECO:0000256" key="2">
    <source>
        <dbReference type="ARBA" id="ARBA00022729"/>
    </source>
</evidence>
<keyword evidence="5" id="KW-1185">Reference proteome</keyword>
<dbReference type="PANTHER" id="PTHR34216">
    <property type="match status" value="1"/>
</dbReference>
<dbReference type="EC" id="3.-.-.-" evidence="4"/>
<dbReference type="InterPro" id="IPR011330">
    <property type="entry name" value="Glyco_hydro/deAcase_b/a-brl"/>
</dbReference>
<comment type="caution">
    <text evidence="4">The sequence shown here is derived from an EMBL/GenBank/DDBJ whole genome shotgun (WGS) entry which is preliminary data.</text>
</comment>
<gene>
    <name evidence="4" type="ORF">ACFQ4M_04930</name>
</gene>
<dbReference type="InterPro" id="IPR051398">
    <property type="entry name" value="Polysacch_Deacetylase"/>
</dbReference>
<comment type="subcellular location">
    <subcellularLocation>
        <location evidence="1">Secreted</location>
    </subcellularLocation>
</comment>
<evidence type="ECO:0000256" key="1">
    <source>
        <dbReference type="ARBA" id="ARBA00004613"/>
    </source>
</evidence>
<dbReference type="Gene3D" id="3.20.20.370">
    <property type="entry name" value="Glycoside hydrolase/deacetylase"/>
    <property type="match status" value="1"/>
</dbReference>
<dbReference type="RefSeq" id="WP_002936227.1">
    <property type="nucleotide sequence ID" value="NZ_JARQZE010000011.1"/>
</dbReference>
<dbReference type="PANTHER" id="PTHR34216:SF3">
    <property type="entry name" value="POLY-BETA-1,6-N-ACETYL-D-GLUCOSAMINE N-DEACETYLASE"/>
    <property type="match status" value="1"/>
</dbReference>
<keyword evidence="4" id="KW-0378">Hydrolase</keyword>
<evidence type="ECO:0000259" key="3">
    <source>
        <dbReference type="PROSITE" id="PS51677"/>
    </source>
</evidence>
<dbReference type="CDD" id="cd10918">
    <property type="entry name" value="CE4_NodB_like_5s_6s"/>
    <property type="match status" value="1"/>
</dbReference>
<feature type="domain" description="NodB homology" evidence="3">
    <location>
        <begin position="72"/>
        <end position="270"/>
    </location>
</feature>
<dbReference type="Pfam" id="PF01522">
    <property type="entry name" value="Polysacc_deac_1"/>
    <property type="match status" value="1"/>
</dbReference>
<dbReference type="GO" id="GO:0016787">
    <property type="term" value="F:hydrolase activity"/>
    <property type="evidence" value="ECO:0007669"/>
    <property type="project" value="UniProtKB-KW"/>
</dbReference>
<dbReference type="SUPFAM" id="SSF88713">
    <property type="entry name" value="Glycoside hydrolase/deacetylase"/>
    <property type="match status" value="1"/>
</dbReference>
<name>A0ABW3WCG8_9RHOO</name>
<dbReference type="PROSITE" id="PS51677">
    <property type="entry name" value="NODB"/>
    <property type="match status" value="1"/>
</dbReference>
<dbReference type="Proteomes" id="UP001597158">
    <property type="component" value="Unassembled WGS sequence"/>
</dbReference>
<dbReference type="InterPro" id="IPR002509">
    <property type="entry name" value="NODB_dom"/>
</dbReference>
<evidence type="ECO:0000313" key="4">
    <source>
        <dbReference type="EMBL" id="MFD1262918.1"/>
    </source>
</evidence>
<organism evidence="4 5">
    <name type="scientific">Thauera mechernichensis</name>
    <dbReference type="NCBI Taxonomy" id="82788"/>
    <lineage>
        <taxon>Bacteria</taxon>
        <taxon>Pseudomonadati</taxon>
        <taxon>Pseudomonadota</taxon>
        <taxon>Betaproteobacteria</taxon>
        <taxon>Rhodocyclales</taxon>
        <taxon>Zoogloeaceae</taxon>
        <taxon>Thauera</taxon>
    </lineage>
</organism>
<evidence type="ECO:0000313" key="5">
    <source>
        <dbReference type="Proteomes" id="UP001597158"/>
    </source>
</evidence>
<keyword evidence="2" id="KW-0732">Signal</keyword>
<sequence length="270" mass="30584">MLNTTMTSPAQRVPVLMYHRIGAAHNDWERKYCVSPETFAAQMEALARAGWKAVSIEDFFAWLDGTRDLPQGAFLLTFDDGFAGVHEHAAPVLRRLEWPATVFLVSGLIGERDAWCEKHNPDGHTYPLMDREQILALRAQGFSFHSHTRDHADLPTLDDGALQAQLAGARHDLETLLGEPVDYLAYPYGRYDERVLEQAQRAGYRAAFSVQPGFNRPDVHRFRLRRLDVFGTDTPAMLCRKITLGSNDGRLIAAWRYNADRVLARLGIRH</sequence>
<protein>
    <submittedName>
        <fullName evidence="4">Polysaccharide deacetylase family protein</fullName>
        <ecNumber evidence="4">3.-.-.-</ecNumber>
    </submittedName>
</protein>
<accession>A0ABW3WCG8</accession>
<dbReference type="EMBL" id="JBHTMC010000009">
    <property type="protein sequence ID" value="MFD1262918.1"/>
    <property type="molecule type" value="Genomic_DNA"/>
</dbReference>
<reference evidence="5" key="1">
    <citation type="journal article" date="2019" name="Int. J. Syst. Evol. Microbiol.">
        <title>The Global Catalogue of Microorganisms (GCM) 10K type strain sequencing project: providing services to taxonomists for standard genome sequencing and annotation.</title>
        <authorList>
            <consortium name="The Broad Institute Genomics Platform"/>
            <consortium name="The Broad Institute Genome Sequencing Center for Infectious Disease"/>
            <person name="Wu L."/>
            <person name="Ma J."/>
        </authorList>
    </citation>
    <scope>NUCLEOTIDE SEQUENCE [LARGE SCALE GENOMIC DNA]</scope>
    <source>
        <strain evidence="5">CCUG 48884</strain>
    </source>
</reference>